<dbReference type="OrthoDB" id="5322683at2759"/>
<evidence type="ECO:0000313" key="3">
    <source>
        <dbReference type="Proteomes" id="UP000678393"/>
    </source>
</evidence>
<feature type="compositionally biased region" description="Basic and acidic residues" evidence="1">
    <location>
        <begin position="44"/>
        <end position="70"/>
    </location>
</feature>
<evidence type="ECO:0000256" key="1">
    <source>
        <dbReference type="SAM" id="MobiDB-lite"/>
    </source>
</evidence>
<feature type="region of interest" description="Disordered" evidence="1">
    <location>
        <begin position="17"/>
        <end position="75"/>
    </location>
</feature>
<dbReference type="AlphaFoldDB" id="A0A8S3YR50"/>
<organism evidence="2 3">
    <name type="scientific">Candidula unifasciata</name>
    <dbReference type="NCBI Taxonomy" id="100452"/>
    <lineage>
        <taxon>Eukaryota</taxon>
        <taxon>Metazoa</taxon>
        <taxon>Spiralia</taxon>
        <taxon>Lophotrochozoa</taxon>
        <taxon>Mollusca</taxon>
        <taxon>Gastropoda</taxon>
        <taxon>Heterobranchia</taxon>
        <taxon>Euthyneura</taxon>
        <taxon>Panpulmonata</taxon>
        <taxon>Eupulmonata</taxon>
        <taxon>Stylommatophora</taxon>
        <taxon>Helicina</taxon>
        <taxon>Helicoidea</taxon>
        <taxon>Geomitridae</taxon>
        <taxon>Candidula</taxon>
    </lineage>
</organism>
<keyword evidence="3" id="KW-1185">Reference proteome</keyword>
<protein>
    <submittedName>
        <fullName evidence="2">Uncharacterized protein</fullName>
    </submittedName>
</protein>
<accession>A0A8S3YR50</accession>
<feature type="non-terminal residue" evidence="2">
    <location>
        <position position="208"/>
    </location>
</feature>
<sequence length="208" mass="23011">MFKNVFKKLEQGVAQSKAVVSGLTRGDDSATSSDSLGGPVAESTPKKDVRLGVKDSSKDSRSNDSADLRRSNIRADVSSEQFHDMSVLERPNGVGNEILTDNSFVLFQREVKDNRSRTSSISSVISDNAYSPNTSLSQHYTMPSDVESEAEDITVNLSSVSKEELYSLVKRLEHRAVKYKSKFMELAAGHKDVLQEKEQLKVRLPLIV</sequence>
<evidence type="ECO:0000313" key="2">
    <source>
        <dbReference type="EMBL" id="CAG5119303.1"/>
    </source>
</evidence>
<gene>
    <name evidence="2" type="ORF">CUNI_LOCUS4861</name>
</gene>
<proteinExistence type="predicted"/>
<dbReference type="Proteomes" id="UP000678393">
    <property type="component" value="Unassembled WGS sequence"/>
</dbReference>
<reference evidence="2" key="1">
    <citation type="submission" date="2021-04" db="EMBL/GenBank/DDBJ databases">
        <authorList>
            <consortium name="Molecular Ecology Group"/>
        </authorList>
    </citation>
    <scope>NUCLEOTIDE SEQUENCE</scope>
</reference>
<dbReference type="EMBL" id="CAJHNH020000683">
    <property type="protein sequence ID" value="CAG5119303.1"/>
    <property type="molecule type" value="Genomic_DNA"/>
</dbReference>
<comment type="caution">
    <text evidence="2">The sequence shown here is derived from an EMBL/GenBank/DDBJ whole genome shotgun (WGS) entry which is preliminary data.</text>
</comment>
<name>A0A8S3YR50_9EUPU</name>